<protein>
    <submittedName>
        <fullName evidence="2">Uncharacterized protein</fullName>
    </submittedName>
</protein>
<keyword evidence="3" id="KW-1185">Reference proteome</keyword>
<dbReference type="AlphaFoldDB" id="A0A9P6QA13"/>
<evidence type="ECO:0000313" key="2">
    <source>
        <dbReference type="EMBL" id="KAG0261182.1"/>
    </source>
</evidence>
<evidence type="ECO:0000256" key="1">
    <source>
        <dbReference type="SAM" id="Coils"/>
    </source>
</evidence>
<reference evidence="2" key="1">
    <citation type="journal article" date="2020" name="Fungal Divers.">
        <title>Resolving the Mortierellaceae phylogeny through synthesis of multi-gene phylogenetics and phylogenomics.</title>
        <authorList>
            <person name="Vandepol N."/>
            <person name="Liber J."/>
            <person name="Desiro A."/>
            <person name="Na H."/>
            <person name="Kennedy M."/>
            <person name="Barry K."/>
            <person name="Grigoriev I.V."/>
            <person name="Miller A.N."/>
            <person name="O'Donnell K."/>
            <person name="Stajich J.E."/>
            <person name="Bonito G."/>
        </authorList>
    </citation>
    <scope>NUCLEOTIDE SEQUENCE</scope>
    <source>
        <strain evidence="2">KOD948</strain>
    </source>
</reference>
<gene>
    <name evidence="2" type="ORF">BG011_001288</name>
</gene>
<accession>A0A9P6QA13</accession>
<dbReference type="Proteomes" id="UP000726737">
    <property type="component" value="Unassembled WGS sequence"/>
</dbReference>
<evidence type="ECO:0000313" key="3">
    <source>
        <dbReference type="Proteomes" id="UP000726737"/>
    </source>
</evidence>
<dbReference type="OrthoDB" id="2440126at2759"/>
<keyword evidence="1" id="KW-0175">Coiled coil</keyword>
<name>A0A9P6QA13_9FUNG</name>
<dbReference type="EMBL" id="JAAAJA010000132">
    <property type="protein sequence ID" value="KAG0261182.1"/>
    <property type="molecule type" value="Genomic_DNA"/>
</dbReference>
<proteinExistence type="predicted"/>
<feature type="coiled-coil region" evidence="1">
    <location>
        <begin position="193"/>
        <end position="220"/>
    </location>
</feature>
<organism evidence="2 3">
    <name type="scientific">Mortierella polycephala</name>
    <dbReference type="NCBI Taxonomy" id="41804"/>
    <lineage>
        <taxon>Eukaryota</taxon>
        <taxon>Fungi</taxon>
        <taxon>Fungi incertae sedis</taxon>
        <taxon>Mucoromycota</taxon>
        <taxon>Mortierellomycotina</taxon>
        <taxon>Mortierellomycetes</taxon>
        <taxon>Mortierellales</taxon>
        <taxon>Mortierellaceae</taxon>
        <taxon>Mortierella</taxon>
    </lineage>
</organism>
<sequence length="471" mass="53013">MVDALEEHELAEMRKSTLRSMQKGVLHLNKEASEEIARDHFNQQEQDEGAMPVMDTEDLDELCTITPFPDLVAQLYRKFGHTAPRISRAIIPLPGTTLKELWTYAKTLLDNWEEATVLARKNCLVALSGVINTIDSSSQQHFTQCESIRRECLMDEFCDVTPSQIQVYDRLLEVLGTRKRQSIQRLRRYCTRRSLELEEKDEEEEELTDEQERQMKEELKIVQIVELLCKEIETNEGIPKLSEQEVVCIWRGIARILFEDEIVPRMGELGAEATRSNKSLVEALFGGALSNVRNRKVDLYLQIPLDGSQKWIGICTWEAKAIGVSPDTVQTQLRKNIRINAVLANALATYVDLSFPRASPVILDIEGPQALAYLVRKVEPGVFGAGAVSEQSIALPERAADIPHFLKSGCLSALLRIADHNLAFVQMVQKNARQGHLLRMHMKAAGGATSVGKEPSIIFTPTKKRTPKEAS</sequence>
<comment type="caution">
    <text evidence="2">The sequence shown here is derived from an EMBL/GenBank/DDBJ whole genome shotgun (WGS) entry which is preliminary data.</text>
</comment>